<name>A0A6A4GF35_9AGAR</name>
<dbReference type="SUPFAM" id="SSF140984">
    <property type="entry name" value="PTPA-like"/>
    <property type="match status" value="1"/>
</dbReference>
<dbReference type="InterPro" id="IPR004327">
    <property type="entry name" value="Phstyr_phstse_ac"/>
</dbReference>
<keyword evidence="8" id="KW-1185">Reference proteome</keyword>
<keyword evidence="4" id="KW-0963">Cytoplasm</keyword>
<dbReference type="GO" id="GO:0005737">
    <property type="term" value="C:cytoplasm"/>
    <property type="evidence" value="ECO:0007669"/>
    <property type="project" value="UniProtKB-SubCell"/>
</dbReference>
<accession>A0A6A4GF35</accession>
<dbReference type="Pfam" id="PF03095">
    <property type="entry name" value="PTPA"/>
    <property type="match status" value="1"/>
</dbReference>
<dbReference type="GO" id="GO:0019211">
    <property type="term" value="F:phosphatase activator activity"/>
    <property type="evidence" value="ECO:0007669"/>
    <property type="project" value="InterPro"/>
</dbReference>
<proteinExistence type="predicted"/>
<evidence type="ECO:0000256" key="6">
    <source>
        <dbReference type="ARBA" id="ARBA00023235"/>
    </source>
</evidence>
<evidence type="ECO:0000313" key="7">
    <source>
        <dbReference type="EMBL" id="KAE9384040.1"/>
    </source>
</evidence>
<dbReference type="InterPro" id="IPR037218">
    <property type="entry name" value="PTPA_sf"/>
</dbReference>
<evidence type="ECO:0000256" key="2">
    <source>
        <dbReference type="ARBA" id="ARBA00004496"/>
    </source>
</evidence>
<dbReference type="Gene3D" id="1.20.120.1150">
    <property type="match status" value="1"/>
</dbReference>
<evidence type="ECO:0000256" key="3">
    <source>
        <dbReference type="ARBA" id="ARBA00013194"/>
    </source>
</evidence>
<dbReference type="GO" id="GO:0003755">
    <property type="term" value="F:peptidyl-prolyl cis-trans isomerase activity"/>
    <property type="evidence" value="ECO:0007669"/>
    <property type="project" value="UniProtKB-KW"/>
</dbReference>
<keyword evidence="6" id="KW-0413">Isomerase</keyword>
<keyword evidence="5" id="KW-0697">Rotamase</keyword>
<comment type="subcellular location">
    <subcellularLocation>
        <location evidence="2">Cytoplasm</location>
    </subcellularLocation>
</comment>
<feature type="non-terminal residue" evidence="7">
    <location>
        <position position="81"/>
    </location>
</feature>
<comment type="catalytic activity">
    <reaction evidence="1">
        <text>[protein]-peptidylproline (omega=180) = [protein]-peptidylproline (omega=0)</text>
        <dbReference type="Rhea" id="RHEA:16237"/>
        <dbReference type="Rhea" id="RHEA-COMP:10747"/>
        <dbReference type="Rhea" id="RHEA-COMP:10748"/>
        <dbReference type="ChEBI" id="CHEBI:83833"/>
        <dbReference type="ChEBI" id="CHEBI:83834"/>
        <dbReference type="EC" id="5.2.1.8"/>
    </reaction>
</comment>
<dbReference type="EC" id="5.2.1.8" evidence="3"/>
<sequence>MIKMYKAEVMSKLPVMQHFLSGSLLQYMGPPLPAQTFQLHHSHLPSVDVGGTNGNLDGAGQREVGWGDCCGISVPSAFGGA</sequence>
<evidence type="ECO:0000256" key="5">
    <source>
        <dbReference type="ARBA" id="ARBA00023110"/>
    </source>
</evidence>
<reference evidence="7" key="1">
    <citation type="journal article" date="2019" name="Environ. Microbiol.">
        <title>Fungal ecological strategies reflected in gene transcription - a case study of two litter decomposers.</title>
        <authorList>
            <person name="Barbi F."/>
            <person name="Kohler A."/>
            <person name="Barry K."/>
            <person name="Baskaran P."/>
            <person name="Daum C."/>
            <person name="Fauchery L."/>
            <person name="Ihrmark K."/>
            <person name="Kuo A."/>
            <person name="LaButti K."/>
            <person name="Lipzen A."/>
            <person name="Morin E."/>
            <person name="Grigoriev I.V."/>
            <person name="Henrissat B."/>
            <person name="Lindahl B."/>
            <person name="Martin F."/>
        </authorList>
    </citation>
    <scope>NUCLEOTIDE SEQUENCE</scope>
    <source>
        <strain evidence="7">JB14</strain>
    </source>
</reference>
<dbReference type="AlphaFoldDB" id="A0A6A4GF35"/>
<organism evidence="7 8">
    <name type="scientific">Gymnopus androsaceus JB14</name>
    <dbReference type="NCBI Taxonomy" id="1447944"/>
    <lineage>
        <taxon>Eukaryota</taxon>
        <taxon>Fungi</taxon>
        <taxon>Dikarya</taxon>
        <taxon>Basidiomycota</taxon>
        <taxon>Agaricomycotina</taxon>
        <taxon>Agaricomycetes</taxon>
        <taxon>Agaricomycetidae</taxon>
        <taxon>Agaricales</taxon>
        <taxon>Marasmiineae</taxon>
        <taxon>Omphalotaceae</taxon>
        <taxon>Gymnopus</taxon>
    </lineage>
</organism>
<dbReference type="InterPro" id="IPR043170">
    <property type="entry name" value="PTPA_C_lid"/>
</dbReference>
<protein>
    <recommendedName>
        <fullName evidence="3">peptidylprolyl isomerase</fullName>
        <ecNumber evidence="3">5.2.1.8</ecNumber>
    </recommendedName>
</protein>
<dbReference type="OrthoDB" id="16120at2759"/>
<dbReference type="Proteomes" id="UP000799118">
    <property type="component" value="Unassembled WGS sequence"/>
</dbReference>
<gene>
    <name evidence="7" type="ORF">BT96DRAFT_756606</name>
</gene>
<evidence type="ECO:0000256" key="4">
    <source>
        <dbReference type="ARBA" id="ARBA00022490"/>
    </source>
</evidence>
<dbReference type="EMBL" id="ML770241">
    <property type="protein sequence ID" value="KAE9384040.1"/>
    <property type="molecule type" value="Genomic_DNA"/>
</dbReference>
<evidence type="ECO:0000256" key="1">
    <source>
        <dbReference type="ARBA" id="ARBA00000971"/>
    </source>
</evidence>
<evidence type="ECO:0000313" key="8">
    <source>
        <dbReference type="Proteomes" id="UP000799118"/>
    </source>
</evidence>